<dbReference type="KEGG" id="tim:GMBLW1_24530"/>
<dbReference type="AlphaFoldDB" id="A0A6C2YJG0"/>
<dbReference type="EMBL" id="LR586016">
    <property type="protein sequence ID" value="VIP01507.1"/>
    <property type="molecule type" value="Genomic_DNA"/>
</dbReference>
<sequence length="89" mass="9884">MICGLSRFHRPQSSQFPIVAADKCSGTQMFGHPRGLTGRRLRSQRGYSEMTSPPERVVIIASVRSAVPSDRNRTEPSAKAIFAPLVWNE</sequence>
<accession>A0A6C2YJG0</accession>
<protein>
    <submittedName>
        <fullName evidence="2">Uncharacterized protein</fullName>
    </submittedName>
</protein>
<dbReference type="Proteomes" id="UP000464378">
    <property type="component" value="Chromosome"/>
</dbReference>
<evidence type="ECO:0000313" key="2">
    <source>
        <dbReference type="EMBL" id="VIP01507.1"/>
    </source>
</evidence>
<evidence type="ECO:0000256" key="1">
    <source>
        <dbReference type="SAM" id="MobiDB-lite"/>
    </source>
</evidence>
<evidence type="ECO:0000313" key="3">
    <source>
        <dbReference type="Proteomes" id="UP000464378"/>
    </source>
</evidence>
<keyword evidence="3" id="KW-1185">Reference proteome</keyword>
<name>A0A6C2YJG0_9BACT</name>
<dbReference type="EMBL" id="LR593887">
    <property type="protein sequence ID" value="VTR98613.1"/>
    <property type="molecule type" value="Genomic_DNA"/>
</dbReference>
<organism evidence="2">
    <name type="scientific">Tuwongella immobilis</name>
    <dbReference type="NCBI Taxonomy" id="692036"/>
    <lineage>
        <taxon>Bacteria</taxon>
        <taxon>Pseudomonadati</taxon>
        <taxon>Planctomycetota</taxon>
        <taxon>Planctomycetia</taxon>
        <taxon>Gemmatales</taxon>
        <taxon>Gemmataceae</taxon>
        <taxon>Tuwongella</taxon>
    </lineage>
</organism>
<reference evidence="2" key="1">
    <citation type="submission" date="2019-04" db="EMBL/GenBank/DDBJ databases">
        <authorList>
            <consortium name="Science for Life Laboratories"/>
        </authorList>
    </citation>
    <scope>NUCLEOTIDE SEQUENCE</scope>
    <source>
        <strain evidence="2">MBLW1</strain>
    </source>
</reference>
<gene>
    <name evidence="2" type="ORF">GMBLW1_24530</name>
</gene>
<proteinExistence type="predicted"/>
<feature type="region of interest" description="Disordered" evidence="1">
    <location>
        <begin position="30"/>
        <end position="50"/>
    </location>
</feature>
<dbReference type="InParanoid" id="A0A6C2YJG0"/>